<evidence type="ECO:0000256" key="3">
    <source>
        <dbReference type="ARBA" id="ARBA00022771"/>
    </source>
</evidence>
<evidence type="ECO:0000313" key="7">
    <source>
        <dbReference type="Proteomes" id="UP000826271"/>
    </source>
</evidence>
<dbReference type="AlphaFoldDB" id="A0AAV6WKW6"/>
<protein>
    <recommendedName>
        <fullName evidence="5">FLZ-type domain-containing protein</fullName>
    </recommendedName>
</protein>
<feature type="zinc finger region" description="FLZ-type" evidence="4">
    <location>
        <begin position="58"/>
        <end position="102"/>
    </location>
</feature>
<feature type="domain" description="FLZ-type" evidence="5">
    <location>
        <begin position="58"/>
        <end position="102"/>
    </location>
</feature>
<dbReference type="PANTHER" id="PTHR46057">
    <property type="entry name" value="FCS-LIKE ZINC FINGER 1-RELATED"/>
    <property type="match status" value="1"/>
</dbReference>
<comment type="caution">
    <text evidence="6">The sequence shown here is derived from an EMBL/GenBank/DDBJ whole genome shotgun (WGS) entry which is preliminary data.</text>
</comment>
<dbReference type="GO" id="GO:0008270">
    <property type="term" value="F:zinc ion binding"/>
    <property type="evidence" value="ECO:0007669"/>
    <property type="project" value="UniProtKB-KW"/>
</dbReference>
<keyword evidence="3" id="KW-0863">Zinc-finger</keyword>
<dbReference type="PANTHER" id="PTHR46057:SF54">
    <property type="entry name" value="FCS-LIKE ZINC FINGER 16"/>
    <property type="match status" value="1"/>
</dbReference>
<evidence type="ECO:0000256" key="2">
    <source>
        <dbReference type="ARBA" id="ARBA00022723"/>
    </source>
</evidence>
<keyword evidence="2" id="KW-0479">Metal-binding</keyword>
<dbReference type="EMBL" id="WHWC01000013">
    <property type="protein sequence ID" value="KAG8370734.1"/>
    <property type="molecule type" value="Genomic_DNA"/>
</dbReference>
<organism evidence="6 7">
    <name type="scientific">Buddleja alternifolia</name>
    <dbReference type="NCBI Taxonomy" id="168488"/>
    <lineage>
        <taxon>Eukaryota</taxon>
        <taxon>Viridiplantae</taxon>
        <taxon>Streptophyta</taxon>
        <taxon>Embryophyta</taxon>
        <taxon>Tracheophyta</taxon>
        <taxon>Spermatophyta</taxon>
        <taxon>Magnoliopsida</taxon>
        <taxon>eudicotyledons</taxon>
        <taxon>Gunneridae</taxon>
        <taxon>Pentapetalae</taxon>
        <taxon>asterids</taxon>
        <taxon>lamiids</taxon>
        <taxon>Lamiales</taxon>
        <taxon>Scrophulariaceae</taxon>
        <taxon>Buddlejeae</taxon>
        <taxon>Buddleja</taxon>
    </lineage>
</organism>
<name>A0AAV6WKW6_9LAMI</name>
<evidence type="ECO:0000313" key="6">
    <source>
        <dbReference type="EMBL" id="KAG8370734.1"/>
    </source>
</evidence>
<sequence>MALKRNRTESSSIHLSPTAATAAAKLMDAAAEPLRPRILTVASPMSGVGESERMKVGGFLERCHYCKKRIAQDSKVFMYSNLCAFCSTECRDLQMVLDKSAEGKRKIPNKKAVQAKGFTM</sequence>
<proteinExistence type="inferred from homology"/>
<evidence type="ECO:0000256" key="1">
    <source>
        <dbReference type="ARBA" id="ARBA00009374"/>
    </source>
</evidence>
<dbReference type="Pfam" id="PF04570">
    <property type="entry name" value="zf-FLZ"/>
    <property type="match status" value="1"/>
</dbReference>
<accession>A0AAV6WKW6</accession>
<keyword evidence="7" id="KW-1185">Reference proteome</keyword>
<dbReference type="InterPro" id="IPR007650">
    <property type="entry name" value="Zf-FLZ_dom"/>
</dbReference>
<dbReference type="InterPro" id="IPR044533">
    <property type="entry name" value="FLZ1/2/3"/>
</dbReference>
<evidence type="ECO:0000259" key="5">
    <source>
        <dbReference type="PROSITE" id="PS51795"/>
    </source>
</evidence>
<evidence type="ECO:0000256" key="4">
    <source>
        <dbReference type="PROSITE-ProRule" id="PRU01131"/>
    </source>
</evidence>
<reference evidence="6" key="1">
    <citation type="submission" date="2019-10" db="EMBL/GenBank/DDBJ databases">
        <authorList>
            <person name="Zhang R."/>
            <person name="Pan Y."/>
            <person name="Wang J."/>
            <person name="Ma R."/>
            <person name="Yu S."/>
        </authorList>
    </citation>
    <scope>NUCLEOTIDE SEQUENCE</scope>
    <source>
        <strain evidence="6">LA-IB0</strain>
        <tissue evidence="6">Leaf</tissue>
    </source>
</reference>
<comment type="similarity">
    <text evidence="1">Belongs to the FLZ family.</text>
</comment>
<keyword evidence="3" id="KW-0862">Zinc</keyword>
<dbReference type="Proteomes" id="UP000826271">
    <property type="component" value="Unassembled WGS sequence"/>
</dbReference>
<gene>
    <name evidence="6" type="ORF">BUALT_Bualt13G0014100</name>
</gene>
<dbReference type="PROSITE" id="PS51795">
    <property type="entry name" value="ZF_FLZ"/>
    <property type="match status" value="1"/>
</dbReference>